<dbReference type="SUPFAM" id="SSF57756">
    <property type="entry name" value="Retrovirus zinc finger-like domains"/>
    <property type="match status" value="2"/>
</dbReference>
<dbReference type="Pfam" id="PF23291">
    <property type="entry name" value="KOW4_SPT5"/>
    <property type="match status" value="1"/>
</dbReference>
<keyword evidence="8" id="KW-1185">Reference proteome</keyword>
<dbReference type="InterPro" id="IPR057936">
    <property type="entry name" value="KOWx_Spt5"/>
</dbReference>
<keyword evidence="3" id="KW-0539">Nucleus</keyword>
<reference evidence="7 8" key="1">
    <citation type="submission" date="2022-01" db="EMBL/GenBank/DDBJ databases">
        <authorList>
            <person name="Xiong W."/>
            <person name="Schranz E."/>
        </authorList>
    </citation>
    <scope>NUCLEOTIDE SEQUENCE [LARGE SCALE GENOMIC DNA]</scope>
</reference>
<accession>A0AAU9NKT6</accession>
<dbReference type="GO" id="GO:0032784">
    <property type="term" value="P:regulation of DNA-templated transcription elongation"/>
    <property type="evidence" value="ECO:0007669"/>
    <property type="project" value="InterPro"/>
</dbReference>
<sequence length="1320" mass="138456">MADKGKGIADDYSSGKRKHDGDDKSAYRKRKNLNVLQFFEDSAFENEESDSSDDDVFINDVFLEDDFGPDIEVKAEPKTPNIPFFPKEEEMDEDELEKIVEERYKPGSTFVRYAEDQTTEAPRSDEKNTYMLYSKDPTIWKVKCMVGRERHSAFCLMQKYVDLKALGTKLQIVSAFAVEHVKGFIYIEAEKQSDINEACKGLCNIYPSRVARIPASDVPHLFSVRSTYSGVKVDTWARVKNGKYKGDLAQVVSVNVTGAQKKVTVKLVPRIDLEAVAEKFGGGVNGKKKTIPAPRLIPSSELEAYRPLVQYRHDRQTGDTYEVFDGMTLKDGYLYKKVPLDSLSFWDVRPTEAELIKFMPANKEESNDVEWLTGLFGERKKKKQTVNNDKTGEKGEGSSSMENSFEVPDLVFHGRKSFGIVIGREKDDRIKILEEGTERMVVVAVEARLLKKADFDKKFNALDQHKKIIYMNDTVRVLEGPLEDKRGIVKQIYKGVVFVYDETLQENCGYFCAKAQICEKMASSMDSYKGKGGKSGGSGFDDVPSSPKSPLSPKKPFEGIDNNRNFEDKEGFSVGQSLRIRVGPLKGYMCRVMAIRYSDITVKLDSQHKILTVKAEHLAEVKGKSSGVSTGDGQDSAKPFDLLGEPGSSQGWMDGGAASEPGGGGGGWNTGGQTTERSSWAPFPAAGSSLQPESGSANPFGSTDNDASKDGGGSAWGAAAASEKKEAGGGWGVSSSGAKTENSDEGGWGKAAAAAGGEKKPAWGSAAAPATETGGWGSNAGGSNDGEGKSSAWGSAAAAAPATETGGWGANAGGSNDGAGKSAWGSAAAAAPATETGGWGANAGGSNDGAGKSAWGSAPATGSGGWGAATKKDEDTGGSSWGKKVSDEGGSGAGGGWGKSVSVTGGESGKWGGSADKEAEGGSGSGWGSKKDEGGSSWGKAGGGGGSSWGNQDGGSSWSKQDGGGGGGRGGSQGGRGSGGCFKCGESGHMSRECPQGGGGGGGKSCFKCGESGHMSRECPQGGGGGGGGGGGRSCYKCGESGHMSRECPQGGGGGGNCYKCGNALRVAGVVAAQNLVSNVERVGICLGNALRVAGVVVVAQKVVSNVVRQGICLGNAPRAGVVVEVEVAEIATSVVRVGICLENALRVGAAAAVVVAEVATSVVKAVICLGNARKVVVVEVEAEALVVVVVVVVGGLQEVPNQLAGAVVIKQGVVGEVSKPQMQVRRKVMHKEVDGAVVQEEEVGVVVQRLLMHKEAAGAAIKQEEEEEDGVLIRRRMMQQQKEVVAGRREDGHNKFNRWMFGEDVNYGGFLSLSLNFRI</sequence>
<keyword evidence="4" id="KW-0862">Zinc</keyword>
<feature type="region of interest" description="Disordered" evidence="5">
    <location>
        <begin position="1"/>
        <end position="26"/>
    </location>
</feature>
<dbReference type="InterPro" id="IPR036875">
    <property type="entry name" value="Znf_CCHC_sf"/>
</dbReference>
<evidence type="ECO:0000256" key="1">
    <source>
        <dbReference type="ARBA" id="ARBA00004123"/>
    </source>
</evidence>
<organism evidence="7 8">
    <name type="scientific">Lactuca virosa</name>
    <dbReference type="NCBI Taxonomy" id="75947"/>
    <lineage>
        <taxon>Eukaryota</taxon>
        <taxon>Viridiplantae</taxon>
        <taxon>Streptophyta</taxon>
        <taxon>Embryophyta</taxon>
        <taxon>Tracheophyta</taxon>
        <taxon>Spermatophyta</taxon>
        <taxon>Magnoliopsida</taxon>
        <taxon>eudicotyledons</taxon>
        <taxon>Gunneridae</taxon>
        <taxon>Pentapetalae</taxon>
        <taxon>asterids</taxon>
        <taxon>campanulids</taxon>
        <taxon>Asterales</taxon>
        <taxon>Asteraceae</taxon>
        <taxon>Cichorioideae</taxon>
        <taxon>Cichorieae</taxon>
        <taxon>Lactucinae</taxon>
        <taxon>Lactuca</taxon>
    </lineage>
</organism>
<dbReference type="GO" id="GO:0006368">
    <property type="term" value="P:transcription elongation by RNA polymerase II"/>
    <property type="evidence" value="ECO:0007669"/>
    <property type="project" value="TreeGrafter"/>
</dbReference>
<dbReference type="Gene3D" id="3.30.70.940">
    <property type="entry name" value="NusG, N-terminal domain"/>
    <property type="match status" value="1"/>
</dbReference>
<dbReference type="Pfam" id="PF00098">
    <property type="entry name" value="zf-CCHC"/>
    <property type="match status" value="3"/>
</dbReference>
<dbReference type="GO" id="GO:0032044">
    <property type="term" value="C:DSIF complex"/>
    <property type="evidence" value="ECO:0007669"/>
    <property type="project" value="TreeGrafter"/>
</dbReference>
<evidence type="ECO:0000256" key="2">
    <source>
        <dbReference type="ARBA" id="ARBA00023163"/>
    </source>
</evidence>
<feature type="region of interest" description="Disordered" evidence="5">
    <location>
        <begin position="382"/>
        <end position="402"/>
    </location>
</feature>
<feature type="region of interest" description="Disordered" evidence="5">
    <location>
        <begin position="621"/>
        <end position="977"/>
    </location>
</feature>
<feature type="compositionally biased region" description="Gly residues" evidence="5">
    <location>
        <begin position="806"/>
        <end position="817"/>
    </location>
</feature>
<dbReference type="Proteomes" id="UP001157418">
    <property type="component" value="Unassembled WGS sequence"/>
</dbReference>
<dbReference type="InterPro" id="IPR039385">
    <property type="entry name" value="NGN_Euk"/>
</dbReference>
<evidence type="ECO:0000256" key="5">
    <source>
        <dbReference type="SAM" id="MobiDB-lite"/>
    </source>
</evidence>
<feature type="compositionally biased region" description="Polar residues" evidence="5">
    <location>
        <begin position="688"/>
        <end position="705"/>
    </location>
</feature>
<dbReference type="CDD" id="cd06081">
    <property type="entry name" value="KOW_Spt5_1"/>
    <property type="match status" value="1"/>
</dbReference>
<feature type="compositionally biased region" description="Low complexity" evidence="5">
    <location>
        <begin position="789"/>
        <end position="805"/>
    </location>
</feature>
<dbReference type="InterPro" id="IPR001878">
    <property type="entry name" value="Znf_CCHC"/>
</dbReference>
<dbReference type="FunFam" id="2.30.30.30:FF:000053">
    <property type="entry name" value="Protein RNA-directed DNA methylation 3"/>
    <property type="match status" value="1"/>
</dbReference>
<dbReference type="EMBL" id="CAKMRJ010004445">
    <property type="protein sequence ID" value="CAH1438393.1"/>
    <property type="molecule type" value="Genomic_DNA"/>
</dbReference>
<dbReference type="Gene3D" id="2.30.30.30">
    <property type="match status" value="1"/>
</dbReference>
<dbReference type="InterPro" id="IPR005824">
    <property type="entry name" value="KOW"/>
</dbReference>
<dbReference type="SMART" id="SM00738">
    <property type="entry name" value="NGN"/>
    <property type="match status" value="1"/>
</dbReference>
<feature type="compositionally biased region" description="Low complexity" evidence="5">
    <location>
        <begin position="949"/>
        <end position="961"/>
    </location>
</feature>
<dbReference type="SMART" id="SM00343">
    <property type="entry name" value="ZnF_C2HC"/>
    <property type="match status" value="3"/>
</dbReference>
<evidence type="ECO:0000256" key="3">
    <source>
        <dbReference type="ARBA" id="ARBA00023242"/>
    </source>
</evidence>
<dbReference type="InterPro" id="IPR006645">
    <property type="entry name" value="NGN-like_dom"/>
</dbReference>
<dbReference type="Pfam" id="PF23042">
    <property type="entry name" value="KOW1_SPT5"/>
    <property type="match status" value="1"/>
</dbReference>
<dbReference type="PANTHER" id="PTHR11125">
    <property type="entry name" value="SUPPRESSOR OF TY 5"/>
    <property type="match status" value="1"/>
</dbReference>
<dbReference type="CDD" id="cd06084">
    <property type="entry name" value="KOW_Spt5_4"/>
    <property type="match status" value="1"/>
</dbReference>
<evidence type="ECO:0000256" key="4">
    <source>
        <dbReference type="PROSITE-ProRule" id="PRU00047"/>
    </source>
</evidence>
<dbReference type="GO" id="GO:0003729">
    <property type="term" value="F:mRNA binding"/>
    <property type="evidence" value="ECO:0007669"/>
    <property type="project" value="TreeGrafter"/>
</dbReference>
<feature type="compositionally biased region" description="Low complexity" evidence="5">
    <location>
        <begin position="818"/>
        <end position="836"/>
    </location>
</feature>
<dbReference type="PANTHER" id="PTHR11125:SF8">
    <property type="entry name" value="PROTEIN RNA-DIRECTED DNA METHYLATION 3"/>
    <property type="match status" value="1"/>
</dbReference>
<keyword evidence="4" id="KW-0479">Metal-binding</keyword>
<feature type="compositionally biased region" description="Gly residues" evidence="5">
    <location>
        <begin position="774"/>
        <end position="785"/>
    </location>
</feature>
<keyword evidence="2" id="KW-0804">Transcription</keyword>
<feature type="compositionally biased region" description="Gly residues" evidence="5">
    <location>
        <begin position="889"/>
        <end position="898"/>
    </location>
</feature>
<dbReference type="GO" id="GO:0006357">
    <property type="term" value="P:regulation of transcription by RNA polymerase II"/>
    <property type="evidence" value="ECO:0007669"/>
    <property type="project" value="InterPro"/>
</dbReference>
<evidence type="ECO:0000259" key="6">
    <source>
        <dbReference type="PROSITE" id="PS50158"/>
    </source>
</evidence>
<feature type="domain" description="CCHC-type" evidence="6">
    <location>
        <begin position="981"/>
        <end position="996"/>
    </location>
</feature>
<dbReference type="InterPro" id="IPR041977">
    <property type="entry name" value="KOW_Spt5_4"/>
</dbReference>
<feature type="compositionally biased region" description="Low complexity" evidence="5">
    <location>
        <begin position="544"/>
        <end position="554"/>
    </location>
</feature>
<feature type="compositionally biased region" description="Gly residues" evidence="5">
    <location>
        <begin position="936"/>
        <end position="948"/>
    </location>
</feature>
<evidence type="ECO:0000313" key="8">
    <source>
        <dbReference type="Proteomes" id="UP001157418"/>
    </source>
</evidence>
<feature type="domain" description="CCHC-type" evidence="6">
    <location>
        <begin position="1035"/>
        <end position="1050"/>
    </location>
</feature>
<feature type="compositionally biased region" description="Gly residues" evidence="5">
    <location>
        <begin position="661"/>
        <end position="670"/>
    </location>
</feature>
<dbReference type="InterPro" id="IPR039659">
    <property type="entry name" value="SPT5"/>
</dbReference>
<protein>
    <recommendedName>
        <fullName evidence="6">CCHC-type domain-containing protein</fullName>
    </recommendedName>
</protein>
<feature type="compositionally biased region" description="Gly residues" evidence="5">
    <location>
        <begin position="837"/>
        <end position="848"/>
    </location>
</feature>
<feature type="region of interest" description="Disordered" evidence="5">
    <location>
        <begin position="528"/>
        <end position="568"/>
    </location>
</feature>
<dbReference type="SMART" id="SM00739">
    <property type="entry name" value="KOW"/>
    <property type="match status" value="3"/>
</dbReference>
<dbReference type="GO" id="GO:0008270">
    <property type="term" value="F:zinc ion binding"/>
    <property type="evidence" value="ECO:0007669"/>
    <property type="project" value="UniProtKB-KW"/>
</dbReference>
<dbReference type="PROSITE" id="PS50158">
    <property type="entry name" value="ZF_CCHC"/>
    <property type="match status" value="3"/>
</dbReference>
<comment type="caution">
    <text evidence="7">The sequence shown here is derived from an EMBL/GenBank/DDBJ whole genome shotgun (WGS) entry which is preliminary data.</text>
</comment>
<dbReference type="Pfam" id="PF03439">
    <property type="entry name" value="Spt5-NGN"/>
    <property type="match status" value="1"/>
</dbReference>
<proteinExistence type="predicted"/>
<dbReference type="CDD" id="cd09888">
    <property type="entry name" value="NGN_Euk"/>
    <property type="match status" value="1"/>
</dbReference>
<evidence type="ECO:0000313" key="7">
    <source>
        <dbReference type="EMBL" id="CAH1438393.1"/>
    </source>
</evidence>
<dbReference type="Pfam" id="PF23037">
    <property type="entry name" value="KOWx_SPT5"/>
    <property type="match status" value="1"/>
</dbReference>
<dbReference type="FunFam" id="3.30.70.940:FF:000010">
    <property type="entry name" value="Protein RNA-directed DNA methylation 3"/>
    <property type="match status" value="1"/>
</dbReference>
<comment type="subcellular location">
    <subcellularLocation>
        <location evidence="1">Nucleus</location>
    </subcellularLocation>
</comment>
<dbReference type="InterPro" id="IPR036735">
    <property type="entry name" value="NGN_dom_sf"/>
</dbReference>
<keyword evidence="4" id="KW-0863">Zinc-finger</keyword>
<dbReference type="InterPro" id="IPR005100">
    <property type="entry name" value="NGN-domain"/>
</dbReference>
<dbReference type="InterPro" id="IPR041973">
    <property type="entry name" value="KOW_Spt5_1"/>
</dbReference>
<feature type="compositionally biased region" description="Gly residues" evidence="5">
    <location>
        <begin position="962"/>
        <end position="977"/>
    </location>
</feature>
<name>A0AAU9NKT6_9ASTR</name>
<feature type="domain" description="CCHC-type" evidence="6">
    <location>
        <begin position="1006"/>
        <end position="1021"/>
    </location>
</feature>
<dbReference type="Gene3D" id="4.10.60.10">
    <property type="entry name" value="Zinc finger, CCHC-type"/>
    <property type="match status" value="3"/>
</dbReference>
<dbReference type="InterPro" id="IPR014722">
    <property type="entry name" value="Rib_uL2_dom2"/>
</dbReference>
<gene>
    <name evidence="7" type="ORF">LVIROSA_LOCUS24658</name>
</gene>